<dbReference type="EMBL" id="CP099468">
    <property type="protein sequence ID" value="USQ89854.1"/>
    <property type="molecule type" value="Genomic_DNA"/>
</dbReference>
<evidence type="ECO:0000256" key="1">
    <source>
        <dbReference type="SAM" id="MobiDB-lite"/>
    </source>
</evidence>
<protein>
    <submittedName>
        <fullName evidence="2">Uncharacterized protein</fullName>
    </submittedName>
</protein>
<dbReference type="RefSeq" id="WP_252556869.1">
    <property type="nucleotide sequence ID" value="NZ_CP099468.1"/>
</dbReference>
<organism evidence="2 3">
    <name type="scientific">Streptomyces phaeoluteigriseus</name>
    <dbReference type="NCBI Taxonomy" id="114686"/>
    <lineage>
        <taxon>Bacteria</taxon>
        <taxon>Bacillati</taxon>
        <taxon>Actinomycetota</taxon>
        <taxon>Actinomycetes</taxon>
        <taxon>Kitasatosporales</taxon>
        <taxon>Streptomycetaceae</taxon>
        <taxon>Streptomyces</taxon>
        <taxon>Streptomyces aurantiacus group</taxon>
    </lineage>
</organism>
<proteinExistence type="predicted"/>
<accession>A0ABY4ZLU0</accession>
<feature type="region of interest" description="Disordered" evidence="1">
    <location>
        <begin position="1"/>
        <end position="23"/>
    </location>
</feature>
<evidence type="ECO:0000313" key="2">
    <source>
        <dbReference type="EMBL" id="USQ89854.1"/>
    </source>
</evidence>
<sequence>MMDERMPARRDHGRTVDRRSGIRPGIDAGFHEIFRRMCPHRHRVAPMRYGVGTAQRGRLTDEDVINAWPYTRLRPFLDRRGRRARPSTA</sequence>
<evidence type="ECO:0000313" key="3">
    <source>
        <dbReference type="Proteomes" id="UP001056374"/>
    </source>
</evidence>
<dbReference type="Proteomes" id="UP001056374">
    <property type="component" value="Chromosome"/>
</dbReference>
<reference evidence="2" key="1">
    <citation type="submission" date="2022-06" db="EMBL/GenBank/DDBJ databases">
        <title>Complete genome sequence of soil microorganisms Streptomyces sp. Qhu-M197 isolated from Alpine meadows habitats on the Tibetan Plateau.</title>
        <authorList>
            <person name="Zhang B."/>
            <person name="Xiang X."/>
            <person name="Fan J."/>
        </authorList>
    </citation>
    <scope>NUCLEOTIDE SEQUENCE</scope>
    <source>
        <strain evidence="2">Qhu-M197</strain>
    </source>
</reference>
<feature type="compositionally biased region" description="Basic and acidic residues" evidence="1">
    <location>
        <begin position="1"/>
        <end position="20"/>
    </location>
</feature>
<keyword evidence="3" id="KW-1185">Reference proteome</keyword>
<name>A0ABY4ZLU0_9ACTN</name>
<gene>
    <name evidence="2" type="ORF">NFX46_16510</name>
</gene>